<dbReference type="EMBL" id="JANBPY010001232">
    <property type="protein sequence ID" value="KAJ1960962.1"/>
    <property type="molecule type" value="Genomic_DNA"/>
</dbReference>
<dbReference type="Proteomes" id="UP001150925">
    <property type="component" value="Unassembled WGS sequence"/>
</dbReference>
<accession>A0A9W8E602</accession>
<keyword evidence="2" id="KW-1185">Reference proteome</keyword>
<comment type="caution">
    <text evidence="1">The sequence shown here is derived from an EMBL/GenBank/DDBJ whole genome shotgun (WGS) entry which is preliminary data.</text>
</comment>
<organism evidence="1 2">
    <name type="scientific">Dispira parvispora</name>
    <dbReference type="NCBI Taxonomy" id="1520584"/>
    <lineage>
        <taxon>Eukaryota</taxon>
        <taxon>Fungi</taxon>
        <taxon>Fungi incertae sedis</taxon>
        <taxon>Zoopagomycota</taxon>
        <taxon>Kickxellomycotina</taxon>
        <taxon>Dimargaritomycetes</taxon>
        <taxon>Dimargaritales</taxon>
        <taxon>Dimargaritaceae</taxon>
        <taxon>Dispira</taxon>
    </lineage>
</organism>
<reference evidence="1" key="1">
    <citation type="submission" date="2022-07" db="EMBL/GenBank/DDBJ databases">
        <title>Phylogenomic reconstructions and comparative analyses of Kickxellomycotina fungi.</title>
        <authorList>
            <person name="Reynolds N.K."/>
            <person name="Stajich J.E."/>
            <person name="Barry K."/>
            <person name="Grigoriev I.V."/>
            <person name="Crous P."/>
            <person name="Smith M.E."/>
        </authorList>
    </citation>
    <scope>NUCLEOTIDE SEQUENCE</scope>
    <source>
        <strain evidence="1">RSA 1196</strain>
    </source>
</reference>
<gene>
    <name evidence="1" type="ORF">IWQ62_004033</name>
</gene>
<dbReference type="AlphaFoldDB" id="A0A9W8E602"/>
<protein>
    <submittedName>
        <fullName evidence="1">Uncharacterized protein</fullName>
    </submittedName>
</protein>
<proteinExistence type="predicted"/>
<name>A0A9W8E602_9FUNG</name>
<evidence type="ECO:0000313" key="1">
    <source>
        <dbReference type="EMBL" id="KAJ1960962.1"/>
    </source>
</evidence>
<sequence>MKPHCIQVTLRRSVGHLQLLISPNLQHGTTDHKLAACQPPATHYLPMYNHGAVLPTGSVPTPSGSVISDATTLDPRQAATSSMGSGLAYTQPPHHGCYTGYTPAPYYMPPTQSYPPPIAYHPPPPPPTGYMPSAPPMMISYSAPVPPHSYYYVQPMNGGHDYVANYHVVPSPYHAWPSSGQCVPPPHSGSSNHSGATMVNLPNTPTRTLLDVPPPTTGGMDSKPSYPVASYPPPPHYQAYPCGYPPHPHCV</sequence>
<evidence type="ECO:0000313" key="2">
    <source>
        <dbReference type="Proteomes" id="UP001150925"/>
    </source>
</evidence>